<dbReference type="GeneID" id="20340504"/>
<dbReference type="VEuPathDB" id="FungiDB:GGTG_00046"/>
<reference evidence="1" key="2">
    <citation type="submission" date="2010-07" db="EMBL/GenBank/DDBJ databases">
        <authorList>
            <consortium name="The Broad Institute Genome Sequencing Platform"/>
            <consortium name="Broad Institute Genome Sequencing Center for Infectious Disease"/>
            <person name="Ma L.-J."/>
            <person name="Dead R."/>
            <person name="Young S."/>
            <person name="Zeng Q."/>
            <person name="Koehrsen M."/>
            <person name="Alvarado L."/>
            <person name="Berlin A."/>
            <person name="Chapman S.B."/>
            <person name="Chen Z."/>
            <person name="Freedman E."/>
            <person name="Gellesch M."/>
            <person name="Goldberg J."/>
            <person name="Griggs A."/>
            <person name="Gujja S."/>
            <person name="Heilman E.R."/>
            <person name="Heiman D."/>
            <person name="Hepburn T."/>
            <person name="Howarth C."/>
            <person name="Jen D."/>
            <person name="Larson L."/>
            <person name="Mehta T."/>
            <person name="Neiman D."/>
            <person name="Pearson M."/>
            <person name="Roberts A."/>
            <person name="Saif S."/>
            <person name="Shea T."/>
            <person name="Shenoy N."/>
            <person name="Sisk P."/>
            <person name="Stolte C."/>
            <person name="Sykes S."/>
            <person name="Walk T."/>
            <person name="White J."/>
            <person name="Yandava C."/>
            <person name="Haas B."/>
            <person name="Nusbaum C."/>
            <person name="Birren B."/>
        </authorList>
    </citation>
    <scope>NUCLEOTIDE SEQUENCE</scope>
    <source>
        <strain evidence="1">R3-111a-1</strain>
    </source>
</reference>
<reference evidence="1" key="3">
    <citation type="submission" date="2010-09" db="EMBL/GenBank/DDBJ databases">
        <title>Annotation of Gaeumannomyces graminis var. tritici R3-111a-1.</title>
        <authorList>
            <consortium name="The Broad Institute Genome Sequencing Platform"/>
            <person name="Ma L.-J."/>
            <person name="Dead R."/>
            <person name="Young S.K."/>
            <person name="Zeng Q."/>
            <person name="Gargeya S."/>
            <person name="Fitzgerald M."/>
            <person name="Haas B."/>
            <person name="Abouelleil A."/>
            <person name="Alvarado L."/>
            <person name="Arachchi H.M."/>
            <person name="Berlin A."/>
            <person name="Brown A."/>
            <person name="Chapman S.B."/>
            <person name="Chen Z."/>
            <person name="Dunbar C."/>
            <person name="Freedman E."/>
            <person name="Gearin G."/>
            <person name="Gellesch M."/>
            <person name="Goldberg J."/>
            <person name="Griggs A."/>
            <person name="Gujja S."/>
            <person name="Heiman D."/>
            <person name="Howarth C."/>
            <person name="Larson L."/>
            <person name="Lui A."/>
            <person name="MacDonald P.J.P."/>
            <person name="Mehta T."/>
            <person name="Montmayeur A."/>
            <person name="Murphy C."/>
            <person name="Neiman D."/>
            <person name="Pearson M."/>
            <person name="Priest M."/>
            <person name="Roberts A."/>
            <person name="Saif S."/>
            <person name="Shea T."/>
            <person name="Shenoy N."/>
            <person name="Sisk P."/>
            <person name="Stolte C."/>
            <person name="Sykes S."/>
            <person name="Yandava C."/>
            <person name="Wortman J."/>
            <person name="Nusbaum C."/>
            <person name="Birren B."/>
        </authorList>
    </citation>
    <scope>NUCLEOTIDE SEQUENCE</scope>
    <source>
        <strain evidence="1">R3-111a-1</strain>
    </source>
</reference>
<evidence type="ECO:0000313" key="2">
    <source>
        <dbReference type="EnsemblFungi" id="EJT80040"/>
    </source>
</evidence>
<reference evidence="2" key="4">
    <citation type="journal article" date="2015" name="G3 (Bethesda)">
        <title>Genome sequences of three phytopathogenic species of the Magnaporthaceae family of fungi.</title>
        <authorList>
            <person name="Okagaki L.H."/>
            <person name="Nunes C.C."/>
            <person name="Sailsbery J."/>
            <person name="Clay B."/>
            <person name="Brown D."/>
            <person name="John T."/>
            <person name="Oh Y."/>
            <person name="Young N."/>
            <person name="Fitzgerald M."/>
            <person name="Haas B.J."/>
            <person name="Zeng Q."/>
            <person name="Young S."/>
            <person name="Adiconis X."/>
            <person name="Fan L."/>
            <person name="Levin J.Z."/>
            <person name="Mitchell T.K."/>
            <person name="Okubara P.A."/>
            <person name="Farman M.L."/>
            <person name="Kohn L.M."/>
            <person name="Birren B."/>
            <person name="Ma L.-J."/>
            <person name="Dean R.A."/>
        </authorList>
    </citation>
    <scope>NUCLEOTIDE SEQUENCE</scope>
    <source>
        <strain evidence="2">R3-111a-1</strain>
    </source>
</reference>
<proteinExistence type="predicted"/>
<reference evidence="2" key="5">
    <citation type="submission" date="2018-04" db="UniProtKB">
        <authorList>
            <consortium name="EnsemblFungi"/>
        </authorList>
    </citation>
    <scope>IDENTIFICATION</scope>
    <source>
        <strain evidence="2">R3-111a-1</strain>
    </source>
</reference>
<dbReference type="HOGENOM" id="CLU_2061617_0_0_1"/>
<accession>J3NFK0</accession>
<sequence length="119" mass="12608">MLPLESGVLTAPVSRERAAEKGWDGFASAGLGLARGIDRVSDLRAGAQMPQGRLIPPPFRRDWVTGATGAVGSRGHESLKPTSLGRRELAAGAPVLDLELVVAGSELDWQLLPGRYQSH</sequence>
<evidence type="ECO:0000313" key="1">
    <source>
        <dbReference type="EMBL" id="EJT80040.1"/>
    </source>
</evidence>
<name>J3NFK0_GAET3</name>
<organism evidence="1">
    <name type="scientific">Gaeumannomyces tritici (strain R3-111a-1)</name>
    <name type="common">Wheat and barley take-all root rot fungus</name>
    <name type="synonym">Gaeumannomyces graminis var. tritici</name>
    <dbReference type="NCBI Taxonomy" id="644352"/>
    <lineage>
        <taxon>Eukaryota</taxon>
        <taxon>Fungi</taxon>
        <taxon>Dikarya</taxon>
        <taxon>Ascomycota</taxon>
        <taxon>Pezizomycotina</taxon>
        <taxon>Sordariomycetes</taxon>
        <taxon>Sordariomycetidae</taxon>
        <taxon>Magnaporthales</taxon>
        <taxon>Magnaporthaceae</taxon>
        <taxon>Gaeumannomyces</taxon>
    </lineage>
</organism>
<dbReference type="EnsemblFungi" id="EJT80040">
    <property type="protein sequence ID" value="EJT80040"/>
    <property type="gene ID" value="GGTG_00046"/>
</dbReference>
<dbReference type="RefSeq" id="XP_009216049.1">
    <property type="nucleotide sequence ID" value="XM_009217785.1"/>
</dbReference>
<evidence type="ECO:0000313" key="3">
    <source>
        <dbReference type="Proteomes" id="UP000006039"/>
    </source>
</evidence>
<keyword evidence="3" id="KW-1185">Reference proteome</keyword>
<protein>
    <submittedName>
        <fullName evidence="1 2">Uncharacterized protein</fullName>
    </submittedName>
</protein>
<dbReference type="AlphaFoldDB" id="J3NFK0"/>
<gene>
    <name evidence="2" type="primary">20340504</name>
    <name evidence="1" type="ORF">GGTG_00046</name>
</gene>
<dbReference type="EMBL" id="GL385395">
    <property type="protein sequence ID" value="EJT80040.1"/>
    <property type="molecule type" value="Genomic_DNA"/>
</dbReference>
<dbReference type="Proteomes" id="UP000006039">
    <property type="component" value="Unassembled WGS sequence"/>
</dbReference>
<reference evidence="3" key="1">
    <citation type="submission" date="2010-07" db="EMBL/GenBank/DDBJ databases">
        <title>The genome sequence of Gaeumannomyces graminis var. tritici strain R3-111a-1.</title>
        <authorList>
            <consortium name="The Broad Institute Genome Sequencing Platform"/>
            <person name="Ma L.-J."/>
            <person name="Dead R."/>
            <person name="Young S."/>
            <person name="Zeng Q."/>
            <person name="Koehrsen M."/>
            <person name="Alvarado L."/>
            <person name="Berlin A."/>
            <person name="Chapman S.B."/>
            <person name="Chen Z."/>
            <person name="Freedman E."/>
            <person name="Gellesch M."/>
            <person name="Goldberg J."/>
            <person name="Griggs A."/>
            <person name="Gujja S."/>
            <person name="Heilman E.R."/>
            <person name="Heiman D."/>
            <person name="Hepburn T."/>
            <person name="Howarth C."/>
            <person name="Jen D."/>
            <person name="Larson L."/>
            <person name="Mehta T."/>
            <person name="Neiman D."/>
            <person name="Pearson M."/>
            <person name="Roberts A."/>
            <person name="Saif S."/>
            <person name="Shea T."/>
            <person name="Shenoy N."/>
            <person name="Sisk P."/>
            <person name="Stolte C."/>
            <person name="Sykes S."/>
            <person name="Walk T."/>
            <person name="White J."/>
            <person name="Yandava C."/>
            <person name="Haas B."/>
            <person name="Nusbaum C."/>
            <person name="Birren B."/>
        </authorList>
    </citation>
    <scope>NUCLEOTIDE SEQUENCE [LARGE SCALE GENOMIC DNA]</scope>
    <source>
        <strain evidence="3">R3-111a-1</strain>
    </source>
</reference>